<evidence type="ECO:0000256" key="5">
    <source>
        <dbReference type="ARBA" id="ARBA00022989"/>
    </source>
</evidence>
<evidence type="ECO:0000256" key="3">
    <source>
        <dbReference type="ARBA" id="ARBA00022679"/>
    </source>
</evidence>
<keyword evidence="5 8" id="KW-1133">Transmembrane helix</keyword>
<dbReference type="InterPro" id="IPR029044">
    <property type="entry name" value="Nucleotide-diphossugar_trans"/>
</dbReference>
<dbReference type="EMBL" id="JAALFE010000002">
    <property type="protein sequence ID" value="NGQ89993.1"/>
    <property type="molecule type" value="Genomic_DNA"/>
</dbReference>
<dbReference type="AlphaFoldDB" id="A0A6M1U528"/>
<dbReference type="Gene3D" id="3.90.550.10">
    <property type="entry name" value="Spore Coat Polysaccharide Biosynthesis Protein SpsA, Chain A"/>
    <property type="match status" value="1"/>
</dbReference>
<feature type="transmembrane region" description="Helical" evidence="8">
    <location>
        <begin position="233"/>
        <end position="257"/>
    </location>
</feature>
<reference evidence="10 11" key="1">
    <citation type="submission" date="2020-02" db="EMBL/GenBank/DDBJ databases">
        <title>Rhodobacter translucens sp. nov., a novel bacterium isolated from activated sludge.</title>
        <authorList>
            <person name="Liu J."/>
        </authorList>
    </citation>
    <scope>NUCLEOTIDE SEQUENCE [LARGE SCALE GENOMIC DNA]</scope>
    <source>
        <strain evidence="10 11">HX-7-19</strain>
    </source>
</reference>
<evidence type="ECO:0000256" key="4">
    <source>
        <dbReference type="ARBA" id="ARBA00022692"/>
    </source>
</evidence>
<dbReference type="Pfam" id="PF13632">
    <property type="entry name" value="Glyco_trans_2_3"/>
    <property type="match status" value="1"/>
</dbReference>
<dbReference type="GO" id="GO:0016020">
    <property type="term" value="C:membrane"/>
    <property type="evidence" value="ECO:0007669"/>
    <property type="project" value="UniProtKB-SubCell"/>
</dbReference>
<evidence type="ECO:0000313" key="10">
    <source>
        <dbReference type="EMBL" id="NGQ89993.1"/>
    </source>
</evidence>
<proteinExistence type="predicted"/>
<keyword evidence="2" id="KW-0328">Glycosyltransferase</keyword>
<dbReference type="GO" id="GO:0016757">
    <property type="term" value="F:glycosyltransferase activity"/>
    <property type="evidence" value="ECO:0007669"/>
    <property type="project" value="UniProtKB-KW"/>
</dbReference>
<evidence type="ECO:0000256" key="8">
    <source>
        <dbReference type="SAM" id="Phobius"/>
    </source>
</evidence>
<dbReference type="PANTHER" id="PTHR43867">
    <property type="entry name" value="CELLULOSE SYNTHASE CATALYTIC SUBUNIT A [UDP-FORMING]"/>
    <property type="match status" value="1"/>
</dbReference>
<sequence>MPAPLYQNGIAHPGLAPFATARRPAGLAQPAPAQPTLPQPALPEADLAPRTANPAPGLAEAAAIFLPRLAATDQPLTLPEPAPADTRSARPLARVLPLRPHLPLSVDPLIEIPDRAMLDRLGPAFALRQGLIPCRRLGDEVILLTATPDAFDRNRAHLTALFGPRIRPLPCPRPRIEAALLAQHGPALVQAAEQRPPAIQSCRSLDRIGLALWTLALGAGATGAAMLRPDLVFTLLILGALASFAALFALKLAAAWASRHPIPEARPLPDDALPTISVLIALYGEDDIAPRLIRRLSALDYPRDRLDVILLLEACDHPTRRALARIALPDWMRVVTVPDGTIRTKPRALNYGLDLARGGLIGIYDAEDAPAPDQLRKVAAHFAAAPPRLACLQGMLDFYNPATNWIARCFTFEYAAWFRLVLPGLARLGLPIPLGGTTLFLRRDALLQVGGWDAHNVTEDCDLGLRLARNGWYTDILPSTTMEEANCHAIPWIRQRSRWTKGYLMTWIVHMRAPRQLWRDLGAAGFLGMQALILGSLLQGVANPALWSLWLVPLGMAHPLGGLLSPEALRLLALALLLAQLADFALVALAMRRSPNRLSLLWLPMLKPYALLASFAAAKALVEAISRPFHWDKTKHGQFDTAADPPP</sequence>
<evidence type="ECO:0000313" key="11">
    <source>
        <dbReference type="Proteomes" id="UP000474758"/>
    </source>
</evidence>
<gene>
    <name evidence="10" type="ORF">G5V65_03720</name>
</gene>
<feature type="region of interest" description="Disordered" evidence="7">
    <location>
        <begin position="25"/>
        <end position="53"/>
    </location>
</feature>
<evidence type="ECO:0000256" key="2">
    <source>
        <dbReference type="ARBA" id="ARBA00022676"/>
    </source>
</evidence>
<dbReference type="RefSeq" id="WP_165047167.1">
    <property type="nucleotide sequence ID" value="NZ_JAALFE010000002.1"/>
</dbReference>
<evidence type="ECO:0000259" key="9">
    <source>
        <dbReference type="Pfam" id="PF13632"/>
    </source>
</evidence>
<feature type="transmembrane region" description="Helical" evidence="8">
    <location>
        <begin position="521"/>
        <end position="539"/>
    </location>
</feature>
<dbReference type="SUPFAM" id="SSF53448">
    <property type="entry name" value="Nucleotide-diphospho-sugar transferases"/>
    <property type="match status" value="1"/>
</dbReference>
<dbReference type="InterPro" id="IPR050321">
    <property type="entry name" value="Glycosyltr_2/OpgH_subfam"/>
</dbReference>
<feature type="compositionally biased region" description="Pro residues" evidence="7">
    <location>
        <begin position="32"/>
        <end position="41"/>
    </location>
</feature>
<evidence type="ECO:0000256" key="7">
    <source>
        <dbReference type="SAM" id="MobiDB-lite"/>
    </source>
</evidence>
<keyword evidence="11" id="KW-1185">Reference proteome</keyword>
<dbReference type="PANTHER" id="PTHR43867:SF2">
    <property type="entry name" value="CELLULOSE SYNTHASE CATALYTIC SUBUNIT A [UDP-FORMING]"/>
    <property type="match status" value="1"/>
</dbReference>
<accession>A0A6M1U528</accession>
<evidence type="ECO:0000256" key="1">
    <source>
        <dbReference type="ARBA" id="ARBA00004141"/>
    </source>
</evidence>
<organism evidence="10 11">
    <name type="scientific">Paragemmobacter kunshanensis</name>
    <dbReference type="NCBI Taxonomy" id="2583234"/>
    <lineage>
        <taxon>Bacteria</taxon>
        <taxon>Pseudomonadati</taxon>
        <taxon>Pseudomonadota</taxon>
        <taxon>Alphaproteobacteria</taxon>
        <taxon>Rhodobacterales</taxon>
        <taxon>Paracoccaceae</taxon>
        <taxon>Paragemmobacter</taxon>
    </lineage>
</organism>
<feature type="transmembrane region" description="Helical" evidence="8">
    <location>
        <begin position="571"/>
        <end position="589"/>
    </location>
</feature>
<evidence type="ECO:0000256" key="6">
    <source>
        <dbReference type="ARBA" id="ARBA00023136"/>
    </source>
</evidence>
<dbReference type="InterPro" id="IPR001173">
    <property type="entry name" value="Glyco_trans_2-like"/>
</dbReference>
<comment type="caution">
    <text evidence="10">The sequence shown here is derived from an EMBL/GenBank/DDBJ whole genome shotgun (WGS) entry which is preliminary data.</text>
</comment>
<feature type="transmembrane region" description="Helical" evidence="8">
    <location>
        <begin position="208"/>
        <end position="227"/>
    </location>
</feature>
<keyword evidence="6 8" id="KW-0472">Membrane</keyword>
<dbReference type="Proteomes" id="UP000474758">
    <property type="component" value="Unassembled WGS sequence"/>
</dbReference>
<comment type="subcellular location">
    <subcellularLocation>
        <location evidence="1">Membrane</location>
        <topology evidence="1">Multi-pass membrane protein</topology>
    </subcellularLocation>
</comment>
<keyword evidence="3 10" id="KW-0808">Transferase</keyword>
<name>A0A6M1U528_9RHOB</name>
<keyword evidence="4 8" id="KW-0812">Transmembrane</keyword>
<feature type="domain" description="Glycosyltransferase 2-like" evidence="9">
    <location>
        <begin position="362"/>
        <end position="555"/>
    </location>
</feature>
<protein>
    <submittedName>
        <fullName evidence="10">Glycosyltransferase</fullName>
    </submittedName>
</protein>